<evidence type="ECO:0000256" key="1">
    <source>
        <dbReference type="ARBA" id="ARBA00022490"/>
    </source>
</evidence>
<keyword evidence="3" id="KW-0159">Chromosome partition</keyword>
<keyword evidence="1" id="KW-0963">Cytoplasm</keyword>
<evidence type="ECO:0000313" key="6">
    <source>
        <dbReference type="Proteomes" id="UP001595685"/>
    </source>
</evidence>
<evidence type="ECO:0000313" key="5">
    <source>
        <dbReference type="EMBL" id="MFC3687474.1"/>
    </source>
</evidence>
<dbReference type="Proteomes" id="UP001595685">
    <property type="component" value="Unassembled WGS sequence"/>
</dbReference>
<reference evidence="6" key="1">
    <citation type="journal article" date="2019" name="Int. J. Syst. Evol. Microbiol.">
        <title>The Global Catalogue of Microorganisms (GCM) 10K type strain sequencing project: providing services to taxonomists for standard genome sequencing and annotation.</title>
        <authorList>
            <consortium name="The Broad Institute Genomics Platform"/>
            <consortium name="The Broad Institute Genome Sequencing Center for Infectious Disease"/>
            <person name="Wu L."/>
            <person name="Ma J."/>
        </authorList>
    </citation>
    <scope>NUCLEOTIDE SEQUENCE [LARGE SCALE GENOMIC DNA]</scope>
    <source>
        <strain evidence="6">NCAIM B.02333</strain>
    </source>
</reference>
<sequence>MSLQEGLDLDTRPGGARAAVEAVVMVADEPVPALVLAAALALPLERVEQLLRGLADGYDADGRGFELRESASGWRVYSRAEFADVVERFVRDGATARLSRAALETLAIIAYRQPVARATVSSIRGVSADATIRTLLQRGLVAESEDGSPNGAILYVTTGEFCERLGLTSVDQLPPLAPYLPEADVLDDIAGASR</sequence>
<dbReference type="PIRSF" id="PIRSF019345">
    <property type="entry name" value="ScpB"/>
    <property type="match status" value="1"/>
</dbReference>
<organism evidence="5 6">
    <name type="scientific">Aquipuribacter hungaricus</name>
    <dbReference type="NCBI Taxonomy" id="545624"/>
    <lineage>
        <taxon>Bacteria</taxon>
        <taxon>Bacillati</taxon>
        <taxon>Actinomycetota</taxon>
        <taxon>Actinomycetes</taxon>
        <taxon>Micrococcales</taxon>
        <taxon>Intrasporangiaceae</taxon>
        <taxon>Aquipuribacter</taxon>
    </lineage>
</organism>
<name>A0ABV7WCE7_9MICO</name>
<dbReference type="EMBL" id="JBHRWW010000002">
    <property type="protein sequence ID" value="MFC3687474.1"/>
    <property type="molecule type" value="Genomic_DNA"/>
</dbReference>
<protein>
    <submittedName>
        <fullName evidence="5">SMC-Scp complex subunit ScpB</fullName>
    </submittedName>
</protein>
<dbReference type="InterPro" id="IPR036388">
    <property type="entry name" value="WH-like_DNA-bd_sf"/>
</dbReference>
<keyword evidence="6" id="KW-1185">Reference proteome</keyword>
<dbReference type="PANTHER" id="PTHR34298">
    <property type="entry name" value="SEGREGATION AND CONDENSATION PROTEIN B"/>
    <property type="match status" value="1"/>
</dbReference>
<dbReference type="InterPro" id="IPR036390">
    <property type="entry name" value="WH_DNA-bd_sf"/>
</dbReference>
<dbReference type="SUPFAM" id="SSF46785">
    <property type="entry name" value="Winged helix' DNA-binding domain"/>
    <property type="match status" value="2"/>
</dbReference>
<evidence type="ECO:0000256" key="3">
    <source>
        <dbReference type="ARBA" id="ARBA00022829"/>
    </source>
</evidence>
<dbReference type="Gene3D" id="1.10.10.10">
    <property type="entry name" value="Winged helix-like DNA-binding domain superfamily/Winged helix DNA-binding domain"/>
    <property type="match status" value="2"/>
</dbReference>
<evidence type="ECO:0000256" key="2">
    <source>
        <dbReference type="ARBA" id="ARBA00022618"/>
    </source>
</evidence>
<dbReference type="Pfam" id="PF04079">
    <property type="entry name" value="SMC_ScpB"/>
    <property type="match status" value="1"/>
</dbReference>
<dbReference type="RefSeq" id="WP_340293377.1">
    <property type="nucleotide sequence ID" value="NZ_JBBEOI010000107.1"/>
</dbReference>
<gene>
    <name evidence="5" type="primary">scpB</name>
    <name evidence="5" type="ORF">ACFOLH_03875</name>
</gene>
<dbReference type="PANTHER" id="PTHR34298:SF2">
    <property type="entry name" value="SEGREGATION AND CONDENSATION PROTEIN B"/>
    <property type="match status" value="1"/>
</dbReference>
<dbReference type="InterPro" id="IPR005234">
    <property type="entry name" value="ScpB_csome_segregation"/>
</dbReference>
<proteinExistence type="predicted"/>
<evidence type="ECO:0000256" key="4">
    <source>
        <dbReference type="ARBA" id="ARBA00023306"/>
    </source>
</evidence>
<accession>A0ABV7WCE7</accession>
<comment type="caution">
    <text evidence="5">The sequence shown here is derived from an EMBL/GenBank/DDBJ whole genome shotgun (WGS) entry which is preliminary data.</text>
</comment>
<keyword evidence="4" id="KW-0131">Cell cycle</keyword>
<dbReference type="NCBIfam" id="TIGR00281">
    <property type="entry name" value="SMC-Scp complex subunit ScpB"/>
    <property type="match status" value="1"/>
</dbReference>
<keyword evidence="2" id="KW-0132">Cell division</keyword>